<evidence type="ECO:0000313" key="2">
    <source>
        <dbReference type="Proteomes" id="UP001362999"/>
    </source>
</evidence>
<dbReference type="Proteomes" id="UP001362999">
    <property type="component" value="Unassembled WGS sequence"/>
</dbReference>
<keyword evidence="2" id="KW-1185">Reference proteome</keyword>
<evidence type="ECO:0000313" key="1">
    <source>
        <dbReference type="EMBL" id="KAK7046876.1"/>
    </source>
</evidence>
<accession>A0AAW0D7D3</accession>
<dbReference type="AlphaFoldDB" id="A0AAW0D7D3"/>
<comment type="caution">
    <text evidence="1">The sequence shown here is derived from an EMBL/GenBank/DDBJ whole genome shotgun (WGS) entry which is preliminary data.</text>
</comment>
<organism evidence="1 2">
    <name type="scientific">Favolaschia claudopus</name>
    <dbReference type="NCBI Taxonomy" id="2862362"/>
    <lineage>
        <taxon>Eukaryota</taxon>
        <taxon>Fungi</taxon>
        <taxon>Dikarya</taxon>
        <taxon>Basidiomycota</taxon>
        <taxon>Agaricomycotina</taxon>
        <taxon>Agaricomycetes</taxon>
        <taxon>Agaricomycetidae</taxon>
        <taxon>Agaricales</taxon>
        <taxon>Marasmiineae</taxon>
        <taxon>Mycenaceae</taxon>
        <taxon>Favolaschia</taxon>
    </lineage>
</organism>
<dbReference type="EMBL" id="JAWWNJ010000010">
    <property type="protein sequence ID" value="KAK7046876.1"/>
    <property type="molecule type" value="Genomic_DNA"/>
</dbReference>
<reference evidence="1 2" key="1">
    <citation type="journal article" date="2024" name="J Genomics">
        <title>Draft genome sequencing and assembly of Favolaschia claudopus CIRM-BRFM 2984 isolated from oak limbs.</title>
        <authorList>
            <person name="Navarro D."/>
            <person name="Drula E."/>
            <person name="Chaduli D."/>
            <person name="Cazenave R."/>
            <person name="Ahrendt S."/>
            <person name="Wang J."/>
            <person name="Lipzen A."/>
            <person name="Daum C."/>
            <person name="Barry K."/>
            <person name="Grigoriev I.V."/>
            <person name="Favel A."/>
            <person name="Rosso M.N."/>
            <person name="Martin F."/>
        </authorList>
    </citation>
    <scope>NUCLEOTIDE SEQUENCE [LARGE SCALE GENOMIC DNA]</scope>
    <source>
        <strain evidence="1 2">CIRM-BRFM 2984</strain>
    </source>
</reference>
<proteinExistence type="predicted"/>
<sequence length="459" mass="52138">MTRLQCLDKLPEDILLKILVLTDIYTVLTLHLRAITSVKQLWVLLTSDLLTRGLIDIPLEDVSVMSTEDLKAEVKRAVCGPRTWSPDSEDIPVPLRCYTVPLEDDRAFSAVLLSGGKYLVLHKHTDRSDTHLLECWDIGARRCVWAWSRIGATFSETRFTICRGTKIVASLALIEESSSQLLLLELDLDTGHYREISRISPFHPFSRAFQLVDDYFGCVCSTDMTFPPKIKLLLINHHTQQYLTFVYSIIATEICIVPGYVFLTSTHVEPGSVRVYSMVSLEPFWEPLAEFNPNSRPSASTLAPCAVFLVGEHIVRADHSQSHPLELSFAIDQSLLRRESYLLQFTERDVDQHVRMVSMLRLDFSSVHGPRCISLSSVTSTDHGDPAEQVIETDHCRGGYSLSSEWLREEWITVMRRKDREPKHIKLEDDIRRARFVGLSANGGLVVLHSTSADVFYYE</sequence>
<gene>
    <name evidence="1" type="ORF">R3P38DRAFT_2876327</name>
</gene>
<protein>
    <recommendedName>
        <fullName evidence="3">F-box domain-containing protein</fullName>
    </recommendedName>
</protein>
<evidence type="ECO:0008006" key="3">
    <source>
        <dbReference type="Google" id="ProtNLM"/>
    </source>
</evidence>
<name>A0AAW0D7D3_9AGAR</name>